<organism evidence="1 2">
    <name type="scientific">Aquimarina addita</name>
    <dbReference type="NCBI Taxonomy" id="870485"/>
    <lineage>
        <taxon>Bacteria</taxon>
        <taxon>Pseudomonadati</taxon>
        <taxon>Bacteroidota</taxon>
        <taxon>Flavobacteriia</taxon>
        <taxon>Flavobacteriales</taxon>
        <taxon>Flavobacteriaceae</taxon>
        <taxon>Aquimarina</taxon>
    </lineage>
</organism>
<name>A0ABP6UU74_9FLAO</name>
<dbReference type="EMBL" id="BAABCW010000024">
    <property type="protein sequence ID" value="GAA3520850.1"/>
    <property type="molecule type" value="Genomic_DNA"/>
</dbReference>
<comment type="caution">
    <text evidence="1">The sequence shown here is derived from an EMBL/GenBank/DDBJ whole genome shotgun (WGS) entry which is preliminary data.</text>
</comment>
<evidence type="ECO:0000313" key="2">
    <source>
        <dbReference type="Proteomes" id="UP001500459"/>
    </source>
</evidence>
<dbReference type="Proteomes" id="UP001500459">
    <property type="component" value="Unassembled WGS sequence"/>
</dbReference>
<accession>A0ABP6UU74</accession>
<keyword evidence="2" id="KW-1185">Reference proteome</keyword>
<reference evidence="2" key="1">
    <citation type="journal article" date="2019" name="Int. J. Syst. Evol. Microbiol.">
        <title>The Global Catalogue of Microorganisms (GCM) 10K type strain sequencing project: providing services to taxonomists for standard genome sequencing and annotation.</title>
        <authorList>
            <consortium name="The Broad Institute Genomics Platform"/>
            <consortium name="The Broad Institute Genome Sequencing Center for Infectious Disease"/>
            <person name="Wu L."/>
            <person name="Ma J."/>
        </authorList>
    </citation>
    <scope>NUCLEOTIDE SEQUENCE [LARGE SCALE GENOMIC DNA]</scope>
    <source>
        <strain evidence="2">JCM 17106</strain>
    </source>
</reference>
<evidence type="ECO:0008006" key="3">
    <source>
        <dbReference type="Google" id="ProtNLM"/>
    </source>
</evidence>
<evidence type="ECO:0000313" key="1">
    <source>
        <dbReference type="EMBL" id="GAA3520850.1"/>
    </source>
</evidence>
<gene>
    <name evidence="1" type="ORF">GCM10022393_38940</name>
</gene>
<proteinExistence type="predicted"/>
<sequence length="96" mass="11190">MVYEVSTNLISIFMFIEIEVKTAIIVHGFDTNNKEIEEVVEETEFIKKMVSIDRIQSISEKYILVTSAHNRIMYWEYKGSMEVIKDKLLSVNVLIA</sequence>
<protein>
    <recommendedName>
        <fullName evidence="3">DUF370 domain-containing protein</fullName>
    </recommendedName>
</protein>